<proteinExistence type="predicted"/>
<reference evidence="2 3" key="2">
    <citation type="submission" date="2018-11" db="EMBL/GenBank/DDBJ databases">
        <authorList>
            <consortium name="Pathogen Informatics"/>
        </authorList>
    </citation>
    <scope>NUCLEOTIDE SEQUENCE [LARGE SCALE GENOMIC DNA]</scope>
</reference>
<accession>A0A0M3JWV6</accession>
<feature type="signal peptide" evidence="1">
    <location>
        <begin position="1"/>
        <end position="18"/>
    </location>
</feature>
<sequence length="212" mass="24152">MIFFVWSLVLSAVHYARKQRLIKILSGYFFSPRHHDTMLLCRHIINFNLRTKFLERGGNALGVGGPRASLCRFSSEPTIAHINECSLLYRNDEVEILVRPRSKQAFQIDDWFIISKPLLSRTPRITFVVTLGPVCLLSPPKGTATGTISADELRQEDDIGSSSTIRNQENDRLTPDETFRSYSQLEALHFPFTSEQQKLQLFAYFVNNGSLA</sequence>
<gene>
    <name evidence="2" type="ORF">ASIM_LOCUS12260</name>
</gene>
<evidence type="ECO:0000256" key="1">
    <source>
        <dbReference type="SAM" id="SignalP"/>
    </source>
</evidence>
<feature type="chain" id="PRO_5043121041" evidence="1">
    <location>
        <begin position="19"/>
        <end position="212"/>
    </location>
</feature>
<dbReference type="AlphaFoldDB" id="A0A0M3JWV6"/>
<name>A0A0M3JWV6_ANISI</name>
<evidence type="ECO:0000313" key="3">
    <source>
        <dbReference type="Proteomes" id="UP000267096"/>
    </source>
</evidence>
<keyword evidence="3" id="KW-1185">Reference proteome</keyword>
<evidence type="ECO:0000313" key="2">
    <source>
        <dbReference type="EMBL" id="VDK46961.1"/>
    </source>
</evidence>
<keyword evidence="1" id="KW-0732">Signal</keyword>
<dbReference type="WBParaSite" id="ASIM_0001279401-mRNA-1">
    <property type="protein sequence ID" value="ASIM_0001279401-mRNA-1"/>
    <property type="gene ID" value="ASIM_0001279401"/>
</dbReference>
<evidence type="ECO:0000313" key="4">
    <source>
        <dbReference type="WBParaSite" id="ASIM_0001279401-mRNA-1"/>
    </source>
</evidence>
<protein>
    <submittedName>
        <fullName evidence="2 4">Uncharacterized protein</fullName>
    </submittedName>
</protein>
<organism evidence="4">
    <name type="scientific">Anisakis simplex</name>
    <name type="common">Herring worm</name>
    <dbReference type="NCBI Taxonomy" id="6269"/>
    <lineage>
        <taxon>Eukaryota</taxon>
        <taxon>Metazoa</taxon>
        <taxon>Ecdysozoa</taxon>
        <taxon>Nematoda</taxon>
        <taxon>Chromadorea</taxon>
        <taxon>Rhabditida</taxon>
        <taxon>Spirurina</taxon>
        <taxon>Ascaridomorpha</taxon>
        <taxon>Ascaridoidea</taxon>
        <taxon>Anisakidae</taxon>
        <taxon>Anisakis</taxon>
        <taxon>Anisakis simplex complex</taxon>
    </lineage>
</organism>
<dbReference type="EMBL" id="UYRR01031160">
    <property type="protein sequence ID" value="VDK46961.1"/>
    <property type="molecule type" value="Genomic_DNA"/>
</dbReference>
<dbReference type="Proteomes" id="UP000267096">
    <property type="component" value="Unassembled WGS sequence"/>
</dbReference>
<dbReference type="OrthoDB" id="5866061at2759"/>
<reference evidence="4" key="1">
    <citation type="submission" date="2017-02" db="UniProtKB">
        <authorList>
            <consortium name="WormBaseParasite"/>
        </authorList>
    </citation>
    <scope>IDENTIFICATION</scope>
</reference>